<dbReference type="PANTHER" id="PTHR37313:SF2">
    <property type="entry name" value="UPF0749 PROTEIN YLXX"/>
    <property type="match status" value="1"/>
</dbReference>
<dbReference type="Gene3D" id="3.30.70.1880">
    <property type="entry name" value="Protein of unknown function DUF881"/>
    <property type="match status" value="1"/>
</dbReference>
<dbReference type="Pfam" id="PF05949">
    <property type="entry name" value="DUF881"/>
    <property type="match status" value="1"/>
</dbReference>
<accession>A0A5C4VVG5</accession>
<dbReference type="Proteomes" id="UP000313231">
    <property type="component" value="Unassembled WGS sequence"/>
</dbReference>
<organism evidence="4 5">
    <name type="scientific">Nocardioides albidus</name>
    <dbReference type="NCBI Taxonomy" id="1517589"/>
    <lineage>
        <taxon>Bacteria</taxon>
        <taxon>Bacillati</taxon>
        <taxon>Actinomycetota</taxon>
        <taxon>Actinomycetes</taxon>
        <taxon>Propionibacteriales</taxon>
        <taxon>Nocardioidaceae</taxon>
        <taxon>Nocardioides</taxon>
    </lineage>
</organism>
<gene>
    <name evidence="4" type="ORF">FHP29_13165</name>
</gene>
<evidence type="ECO:0000256" key="1">
    <source>
        <dbReference type="ARBA" id="ARBA00009108"/>
    </source>
</evidence>
<name>A0A5C4VVG5_9ACTN</name>
<reference evidence="4 5" key="1">
    <citation type="journal article" date="2016" name="Int. J. Syst. Evol. Microbiol.">
        <title>Nocardioides albidus sp. nov., an actinobacterium isolated from garden soil.</title>
        <authorList>
            <person name="Singh H."/>
            <person name="Du J."/>
            <person name="Trinh H."/>
            <person name="Won K."/>
            <person name="Yang J.E."/>
            <person name="Yin C."/>
            <person name="Kook M."/>
            <person name="Yi T.H."/>
        </authorList>
    </citation>
    <scope>NUCLEOTIDE SEQUENCE [LARGE SCALE GENOMIC DNA]</scope>
    <source>
        <strain evidence="4 5">CCTCC AB 2015297</strain>
    </source>
</reference>
<evidence type="ECO:0000256" key="2">
    <source>
        <dbReference type="SAM" id="Coils"/>
    </source>
</evidence>
<keyword evidence="2" id="KW-0175">Coiled coil</keyword>
<dbReference type="OrthoDB" id="3211287at2"/>
<comment type="similarity">
    <text evidence="1">Belongs to the UPF0749 family.</text>
</comment>
<feature type="region of interest" description="Disordered" evidence="3">
    <location>
        <begin position="1"/>
        <end position="32"/>
    </location>
</feature>
<dbReference type="RefSeq" id="WP_139623287.1">
    <property type="nucleotide sequence ID" value="NZ_VDMP01000024.1"/>
</dbReference>
<feature type="compositionally biased region" description="Pro residues" evidence="3">
    <location>
        <begin position="1"/>
        <end position="14"/>
    </location>
</feature>
<feature type="coiled-coil region" evidence="2">
    <location>
        <begin position="86"/>
        <end position="113"/>
    </location>
</feature>
<comment type="caution">
    <text evidence="4">The sequence shown here is derived from an EMBL/GenBank/DDBJ whole genome shotgun (WGS) entry which is preliminary data.</text>
</comment>
<dbReference type="PANTHER" id="PTHR37313">
    <property type="entry name" value="UPF0749 PROTEIN RV1825"/>
    <property type="match status" value="1"/>
</dbReference>
<evidence type="ECO:0000313" key="4">
    <source>
        <dbReference type="EMBL" id="TNM39798.1"/>
    </source>
</evidence>
<dbReference type="AlphaFoldDB" id="A0A5C4VVG5"/>
<proteinExistence type="inferred from homology"/>
<feature type="compositionally biased region" description="Basic and acidic residues" evidence="3">
    <location>
        <begin position="16"/>
        <end position="32"/>
    </location>
</feature>
<dbReference type="InterPro" id="IPR010273">
    <property type="entry name" value="DUF881"/>
</dbReference>
<dbReference type="EMBL" id="VDMP01000024">
    <property type="protein sequence ID" value="TNM39798.1"/>
    <property type="molecule type" value="Genomic_DNA"/>
</dbReference>
<sequence>MPDPSQPESKPQPEPASEHASEHASEGVEQSPVDRLKVALLRPSRKQLVAAALLALLGFGAVTQVRTAGTDDTYAGLREQELIDLLNGLAGTRQRTETEIDRLEEVAGGLRDDSTKRQTALDQADEEVDALNILAGLVPVTGPGLRVTIKEEDGRVRLGSLLDSIQELRTVGAEAIEINGAVRVVAQTSIAETDGGFEVDGERIEAPYVIVAIGEPTVLADAMTFPLGPEKQLEEDGARVAVQQLRTVDIESVVRRDRPRYAVPDQGQ</sequence>
<keyword evidence="5" id="KW-1185">Reference proteome</keyword>
<dbReference type="GO" id="GO:0005886">
    <property type="term" value="C:plasma membrane"/>
    <property type="evidence" value="ECO:0007669"/>
    <property type="project" value="TreeGrafter"/>
</dbReference>
<evidence type="ECO:0000256" key="3">
    <source>
        <dbReference type="SAM" id="MobiDB-lite"/>
    </source>
</evidence>
<evidence type="ECO:0000313" key="5">
    <source>
        <dbReference type="Proteomes" id="UP000313231"/>
    </source>
</evidence>
<protein>
    <submittedName>
        <fullName evidence="4">DUF881 domain-containing protein</fullName>
    </submittedName>
</protein>